<accession>X6P0K8</accession>
<protein>
    <submittedName>
        <fullName evidence="1">Uncharacterized protein</fullName>
    </submittedName>
</protein>
<comment type="caution">
    <text evidence="1">The sequence shown here is derived from an EMBL/GenBank/DDBJ whole genome shotgun (WGS) entry which is preliminary data.</text>
</comment>
<organism evidence="1 2">
    <name type="scientific">Reticulomyxa filosa</name>
    <dbReference type="NCBI Taxonomy" id="46433"/>
    <lineage>
        <taxon>Eukaryota</taxon>
        <taxon>Sar</taxon>
        <taxon>Rhizaria</taxon>
        <taxon>Retaria</taxon>
        <taxon>Foraminifera</taxon>
        <taxon>Monothalamids</taxon>
        <taxon>Reticulomyxidae</taxon>
        <taxon>Reticulomyxa</taxon>
    </lineage>
</organism>
<sequence>MIRIQTFRKKKSIFFFEGGLYVKKNKVDSICIKYIYIYISYWLALKKDLKQLTLLSKSKDKYLIQETLIKFDNIENDVREQQWDHNGDNIDQGQLLVDNNLLVKFNDFKSLVVGI</sequence>
<dbReference type="AlphaFoldDB" id="X6P0K8"/>
<keyword evidence="2" id="KW-1185">Reference proteome</keyword>
<evidence type="ECO:0000313" key="1">
    <source>
        <dbReference type="EMBL" id="ETO31668.1"/>
    </source>
</evidence>
<gene>
    <name evidence="1" type="ORF">RFI_05451</name>
</gene>
<proteinExistence type="predicted"/>
<dbReference type="EMBL" id="ASPP01004778">
    <property type="protein sequence ID" value="ETO31668.1"/>
    <property type="molecule type" value="Genomic_DNA"/>
</dbReference>
<evidence type="ECO:0000313" key="2">
    <source>
        <dbReference type="Proteomes" id="UP000023152"/>
    </source>
</evidence>
<reference evidence="1 2" key="1">
    <citation type="journal article" date="2013" name="Curr. Biol.">
        <title>The Genome of the Foraminiferan Reticulomyxa filosa.</title>
        <authorList>
            <person name="Glockner G."/>
            <person name="Hulsmann N."/>
            <person name="Schleicher M."/>
            <person name="Noegel A.A."/>
            <person name="Eichinger L."/>
            <person name="Gallinger C."/>
            <person name="Pawlowski J."/>
            <person name="Sierra R."/>
            <person name="Euteneuer U."/>
            <person name="Pillet L."/>
            <person name="Moustafa A."/>
            <person name="Platzer M."/>
            <person name="Groth M."/>
            <person name="Szafranski K."/>
            <person name="Schliwa M."/>
        </authorList>
    </citation>
    <scope>NUCLEOTIDE SEQUENCE [LARGE SCALE GENOMIC DNA]</scope>
</reference>
<name>X6P0K8_RETFI</name>
<dbReference type="Proteomes" id="UP000023152">
    <property type="component" value="Unassembled WGS sequence"/>
</dbReference>